<dbReference type="Pfam" id="PF01207">
    <property type="entry name" value="Dus"/>
    <property type="match status" value="1"/>
</dbReference>
<dbReference type="EMBL" id="HBGK01043403">
    <property type="protein sequence ID" value="CAD9303042.1"/>
    <property type="molecule type" value="Transcribed_RNA"/>
</dbReference>
<dbReference type="CDD" id="cd02801">
    <property type="entry name" value="DUS_like_FMN"/>
    <property type="match status" value="1"/>
</dbReference>
<dbReference type="PANTHER" id="PTHR11082">
    <property type="entry name" value="TRNA-DIHYDROURIDINE SYNTHASE"/>
    <property type="match status" value="1"/>
</dbReference>
<reference evidence="5" key="1">
    <citation type="submission" date="2021-01" db="EMBL/GenBank/DDBJ databases">
        <authorList>
            <person name="Corre E."/>
            <person name="Pelletier E."/>
            <person name="Niang G."/>
            <person name="Scheremetjew M."/>
            <person name="Finn R."/>
            <person name="Kale V."/>
            <person name="Holt S."/>
            <person name="Cochrane G."/>
            <person name="Meng A."/>
            <person name="Brown T."/>
            <person name="Cohen L."/>
        </authorList>
    </citation>
    <scope>NUCLEOTIDE SEQUENCE</scope>
    <source>
        <strain evidence="5">CCMP 410</strain>
    </source>
</reference>
<evidence type="ECO:0000259" key="4">
    <source>
        <dbReference type="Pfam" id="PF01207"/>
    </source>
</evidence>
<dbReference type="InterPro" id="IPR035587">
    <property type="entry name" value="DUS-like_FMN-bd"/>
</dbReference>
<dbReference type="SUPFAM" id="SSF51395">
    <property type="entry name" value="FMN-linked oxidoreductases"/>
    <property type="match status" value="1"/>
</dbReference>
<dbReference type="GO" id="GO:0017150">
    <property type="term" value="F:tRNA dihydrouridine synthase activity"/>
    <property type="evidence" value="ECO:0007669"/>
    <property type="project" value="TreeGrafter"/>
</dbReference>
<proteinExistence type="predicted"/>
<name>A0A7S1VKR7_9STRA</name>
<protein>
    <recommendedName>
        <fullName evidence="4">DUS-like FMN-binding domain-containing protein</fullName>
    </recommendedName>
</protein>
<sequence>MLLATMQIRRKYGNRRAATAMIACLCSTPNSSAAFHHHKSSTPPSTTATKTASAAAPNFSWTLDDDGRPIKYVAAPMVAQSDRAFRMLCRNHGADLCFTQMHHSRNIVNDATFAKKHVDWTEQSETDLMRCQKDLLAGLGKYQRDDAGAKASGGEGGPLMVQLAGHDPQTVVDAALLLLDKDTRNDITGFDLNLGCPQAIAKKGMYGAFLAEHDFDVVCDVLTALRNSLPSEKVVSAKIRLPPAGDQVLKERVTRLCEQAGIDLLTVHGRTLHENKVSTGAVHLHGIRLAVEVARAVRGPSFPVIANGGMETNEDVHRIVHETGASAAMSSEALLERPNIFTTPILEDRRQIFEQQLGFARDYLDLCQSFPPLPGVSVSSFSVIKSHLFKMLHRYIQQHHDLRITLAKHGKTHQLVHAYEIVDQLEERYESDQALLQCSSCDANSSYYRRHWGSADLRHSRTKQKIRRLEQPEQDSQQMSLSERKQAMQKRIELLREQNANKRMGATV</sequence>
<feature type="region of interest" description="Disordered" evidence="3">
    <location>
        <begin position="467"/>
        <end position="487"/>
    </location>
</feature>
<gene>
    <name evidence="5" type="ORF">GOCE00092_LOCUS22780</name>
</gene>
<accession>A0A7S1VKR7</accession>
<evidence type="ECO:0000256" key="2">
    <source>
        <dbReference type="ARBA" id="ARBA00023027"/>
    </source>
</evidence>
<evidence type="ECO:0000256" key="3">
    <source>
        <dbReference type="SAM" id="MobiDB-lite"/>
    </source>
</evidence>
<keyword evidence="1" id="KW-0521">NADP</keyword>
<feature type="domain" description="DUS-like FMN-binding" evidence="4">
    <location>
        <begin position="74"/>
        <end position="390"/>
    </location>
</feature>
<dbReference type="AlphaFoldDB" id="A0A7S1VKR7"/>
<organism evidence="5">
    <name type="scientific">Grammatophora oceanica</name>
    <dbReference type="NCBI Taxonomy" id="210454"/>
    <lineage>
        <taxon>Eukaryota</taxon>
        <taxon>Sar</taxon>
        <taxon>Stramenopiles</taxon>
        <taxon>Ochrophyta</taxon>
        <taxon>Bacillariophyta</taxon>
        <taxon>Fragilariophyceae</taxon>
        <taxon>Fragilariophycidae</taxon>
        <taxon>Rhabdonematales</taxon>
        <taxon>Grammatophoraceae</taxon>
        <taxon>Grammatophora</taxon>
    </lineage>
</organism>
<keyword evidence="2" id="KW-0520">NAD</keyword>
<evidence type="ECO:0000313" key="5">
    <source>
        <dbReference type="EMBL" id="CAD9303042.1"/>
    </source>
</evidence>
<evidence type="ECO:0000256" key="1">
    <source>
        <dbReference type="ARBA" id="ARBA00022857"/>
    </source>
</evidence>
<dbReference type="Gene3D" id="3.20.20.70">
    <property type="entry name" value="Aldolase class I"/>
    <property type="match status" value="1"/>
</dbReference>
<dbReference type="InterPro" id="IPR013785">
    <property type="entry name" value="Aldolase_TIM"/>
</dbReference>
<dbReference type="PANTHER" id="PTHR11082:SF5">
    <property type="entry name" value="TRNA-DIHYDROURIDINE(16_17) SYNTHASE [NAD(P)(+)]-LIKE"/>
    <property type="match status" value="1"/>
</dbReference>